<feature type="compositionally biased region" description="Polar residues" evidence="3">
    <location>
        <begin position="42"/>
        <end position="58"/>
    </location>
</feature>
<dbReference type="Pfam" id="PF20231">
    <property type="entry name" value="DUF6589"/>
    <property type="match status" value="1"/>
</dbReference>
<dbReference type="Pfam" id="PF12796">
    <property type="entry name" value="Ank_2"/>
    <property type="match status" value="1"/>
</dbReference>
<keyword evidence="6" id="KW-1185">Reference proteome</keyword>
<gene>
    <name evidence="5" type="ORF">PACLA_8A014404</name>
</gene>
<dbReference type="OrthoDB" id="5989593at2759"/>
<evidence type="ECO:0000256" key="2">
    <source>
        <dbReference type="ARBA" id="ARBA00023043"/>
    </source>
</evidence>
<protein>
    <submittedName>
        <fullName evidence="5">Ankyrin repeat domain-containing 12</fullName>
    </submittedName>
</protein>
<evidence type="ECO:0000256" key="3">
    <source>
        <dbReference type="SAM" id="MobiDB-lite"/>
    </source>
</evidence>
<sequence length="1201" mass="136337">MEESLDDSGPLMSLEDFQFDDSDDLDASFSNLSIADDEPRASTPNTDLFPNQIASPTDSPIGGKHHLTPSSKEGGMPKPKRFAIGGKPSGREVAERKANLELLLKKGFILQEGQELSIDCVAAYVGFERGKTFRLTLAVKNAFPDEMINLLRNVQASEEILKQIWSTIVSTNNDGGDVSTMLMDYTRENQKRENHMSILIKLYETEIIRLNSEDTKNHLSTQQKLTIKEEMKVLECVCDKNIRSTGNSSLHSLENISPSIFMEILEEINGKCPMVHDMIEALVISNKVNRNILKTNAHKMVCGLQTLGFISNIRSSKTRNCFPLMFGLLCISYGAGKQFVDMLQSMGLSLHWDTIMSYLDKRLSQFQDLIDECAPVSKPVILLLDNINLYHGNRRHHRLFKTLGQNMWNFTVRGLLIPDLSGIENLFASKETAEEQQRPSDGLTADDTFIETHPEHLQVWKEFQDNFLLQALNTSLNCIPNPTKFYGMNEKEFDLWLKNQDFSTNEKQTFDIKMPKGSVQLDPHCSKSETLILPLSLENNATTTGTAAIIEQFGKEFDVPCDHAKEYMPYDDNSKTFDIAAARSHHQFLASLREHKKEMADTVRQLKDVEKVFEPVPDDSDTELSAGNASSNQQKVDAKFKQVYDNIVKKMWEAHQSNDPEEFIGWLGSHVDDWKHVTDHHKRTLLHAAVEQENMPLVKTLISTGVDINAKEMCGATPLTIAVIKRNEEISCYLLENFAIFDNRFFNTIPNPRDMAAKMEMEVLSIMDNISKQDMATDVDIWQNIEMSEKKEKDIPMNEVQDPTTNEEAYTYSRKNDSCVTLFVGDQGTNKVMRGVRGRSETAYGWCSEVPGDLHAKGYLYEVCKKVMAPGGFMHILQKVLSRYKVNAESFGKRKFQDQNLKRIEEAVRDTGAAFGIAAALEFKQSASFPNEDELRHCKRTTGYHDAILLSKFKEWINTSCEDLTFKYYSQMITLFGPLQQMFTNAVKYGNGVAREASWMLMHPLFAQSNKRNYHTEAMVHILNFVAFWPLGTRKLLRNNCSVSLNGKVGHNIALDEWVESCIVQPMKNYSTGHTTVKMLQRLMANIDIIGKTREAFKSRDAFNVHCTTKHCEQDPIPDQLKAANFILRSRFLQPIPERKSVVKFKDPKMASISSTNIDAYHTGKKKVVENFDRKLFSLFGIMNGKRLNAQEGQNSESDSD</sequence>
<feature type="region of interest" description="Disordered" evidence="3">
    <location>
        <begin position="28"/>
        <end position="90"/>
    </location>
</feature>
<dbReference type="SMART" id="SM00248">
    <property type="entry name" value="ANK"/>
    <property type="match status" value="2"/>
</dbReference>
<evidence type="ECO:0000256" key="1">
    <source>
        <dbReference type="ARBA" id="ARBA00022737"/>
    </source>
</evidence>
<evidence type="ECO:0000313" key="6">
    <source>
        <dbReference type="Proteomes" id="UP001152795"/>
    </source>
</evidence>
<feature type="domain" description="DUF6589" evidence="4">
    <location>
        <begin position="982"/>
        <end position="1098"/>
    </location>
</feature>
<dbReference type="InterPro" id="IPR046496">
    <property type="entry name" value="DUF6589"/>
</dbReference>
<accession>A0A6S7I2B5</accession>
<dbReference type="EMBL" id="CACRXK020007657">
    <property type="protein sequence ID" value="CAB4012845.1"/>
    <property type="molecule type" value="Genomic_DNA"/>
</dbReference>
<dbReference type="Gene3D" id="1.25.40.20">
    <property type="entry name" value="Ankyrin repeat-containing domain"/>
    <property type="match status" value="1"/>
</dbReference>
<dbReference type="PANTHER" id="PTHR24198">
    <property type="entry name" value="ANKYRIN REPEAT AND PROTEIN KINASE DOMAIN-CONTAINING PROTEIN"/>
    <property type="match status" value="1"/>
</dbReference>
<dbReference type="AlphaFoldDB" id="A0A6S7I2B5"/>
<comment type="caution">
    <text evidence="5">The sequence shown here is derived from an EMBL/GenBank/DDBJ whole genome shotgun (WGS) entry which is preliminary data.</text>
</comment>
<evidence type="ECO:0000313" key="5">
    <source>
        <dbReference type="EMBL" id="CAB4012845.1"/>
    </source>
</evidence>
<dbReference type="Proteomes" id="UP001152795">
    <property type="component" value="Unassembled WGS sequence"/>
</dbReference>
<name>A0A6S7I2B5_PARCT</name>
<keyword evidence="2" id="KW-0040">ANK repeat</keyword>
<dbReference type="InterPro" id="IPR036770">
    <property type="entry name" value="Ankyrin_rpt-contain_sf"/>
</dbReference>
<evidence type="ECO:0000259" key="4">
    <source>
        <dbReference type="Pfam" id="PF20231"/>
    </source>
</evidence>
<dbReference type="PANTHER" id="PTHR24198:SF165">
    <property type="entry name" value="ANKYRIN REPEAT-CONTAINING PROTEIN-RELATED"/>
    <property type="match status" value="1"/>
</dbReference>
<dbReference type="PROSITE" id="PS50088">
    <property type="entry name" value="ANK_REPEAT"/>
    <property type="match status" value="1"/>
</dbReference>
<dbReference type="SUPFAM" id="SSF48403">
    <property type="entry name" value="Ankyrin repeat"/>
    <property type="match status" value="1"/>
</dbReference>
<reference evidence="5" key="1">
    <citation type="submission" date="2020-04" db="EMBL/GenBank/DDBJ databases">
        <authorList>
            <person name="Alioto T."/>
            <person name="Alioto T."/>
            <person name="Gomez Garrido J."/>
        </authorList>
    </citation>
    <scope>NUCLEOTIDE SEQUENCE</scope>
    <source>
        <strain evidence="5">A484AB</strain>
    </source>
</reference>
<keyword evidence="1" id="KW-0677">Repeat</keyword>
<dbReference type="InterPro" id="IPR002110">
    <property type="entry name" value="Ankyrin_rpt"/>
</dbReference>
<proteinExistence type="predicted"/>
<dbReference type="PROSITE" id="PS50297">
    <property type="entry name" value="ANK_REP_REGION"/>
    <property type="match status" value="1"/>
</dbReference>
<organism evidence="5 6">
    <name type="scientific">Paramuricea clavata</name>
    <name type="common">Red gorgonian</name>
    <name type="synonym">Violescent sea-whip</name>
    <dbReference type="NCBI Taxonomy" id="317549"/>
    <lineage>
        <taxon>Eukaryota</taxon>
        <taxon>Metazoa</taxon>
        <taxon>Cnidaria</taxon>
        <taxon>Anthozoa</taxon>
        <taxon>Octocorallia</taxon>
        <taxon>Malacalcyonacea</taxon>
        <taxon>Plexauridae</taxon>
        <taxon>Paramuricea</taxon>
    </lineage>
</organism>